<feature type="chain" id="PRO_5002062314" description="Saposin B-type domain-containing protein" evidence="1">
    <location>
        <begin position="18"/>
        <end position="124"/>
    </location>
</feature>
<dbReference type="Proteomes" id="UP000053660">
    <property type="component" value="Unassembled WGS sequence"/>
</dbReference>
<dbReference type="EMBL" id="KN551106">
    <property type="protein sequence ID" value="KHJ92821.1"/>
    <property type="molecule type" value="Genomic_DNA"/>
</dbReference>
<protein>
    <recommendedName>
        <fullName evidence="4">Saposin B-type domain-containing protein</fullName>
    </recommendedName>
</protein>
<evidence type="ECO:0000256" key="1">
    <source>
        <dbReference type="SAM" id="SignalP"/>
    </source>
</evidence>
<organism evidence="2 3">
    <name type="scientific">Oesophagostomum dentatum</name>
    <name type="common">Nodular worm</name>
    <dbReference type="NCBI Taxonomy" id="61180"/>
    <lineage>
        <taxon>Eukaryota</taxon>
        <taxon>Metazoa</taxon>
        <taxon>Ecdysozoa</taxon>
        <taxon>Nematoda</taxon>
        <taxon>Chromadorea</taxon>
        <taxon>Rhabditida</taxon>
        <taxon>Rhabditina</taxon>
        <taxon>Rhabditomorpha</taxon>
        <taxon>Strongyloidea</taxon>
        <taxon>Strongylidae</taxon>
        <taxon>Oesophagostomum</taxon>
    </lineage>
</organism>
<accession>A0A0B1T9J7</accession>
<reference evidence="2 3" key="1">
    <citation type="submission" date="2014-03" db="EMBL/GenBank/DDBJ databases">
        <title>Draft genome of the hookworm Oesophagostomum dentatum.</title>
        <authorList>
            <person name="Mitreva M."/>
        </authorList>
    </citation>
    <scope>NUCLEOTIDE SEQUENCE [LARGE SCALE GENOMIC DNA]</scope>
    <source>
        <strain evidence="2 3">OD-Hann</strain>
    </source>
</reference>
<sequence length="124" mass="14628">MKTFLFLLFAPFYFTWGHNIDACDLCKNVVSLLREEVKAKGERNFIPREVRDNVVNGIKQYGIYISHEETEQLADRILDEAVYDRKFLADLKKPIPSRYRLELTDNNICAEQFSQNYCHKYANV</sequence>
<evidence type="ECO:0008006" key="4">
    <source>
        <dbReference type="Google" id="ProtNLM"/>
    </source>
</evidence>
<name>A0A0B1T9J7_OESDE</name>
<proteinExistence type="predicted"/>
<evidence type="ECO:0000313" key="2">
    <source>
        <dbReference type="EMBL" id="KHJ92821.1"/>
    </source>
</evidence>
<keyword evidence="1" id="KW-0732">Signal</keyword>
<evidence type="ECO:0000313" key="3">
    <source>
        <dbReference type="Proteomes" id="UP000053660"/>
    </source>
</evidence>
<dbReference type="AlphaFoldDB" id="A0A0B1T9J7"/>
<gene>
    <name evidence="2" type="ORF">OESDEN_07282</name>
</gene>
<feature type="signal peptide" evidence="1">
    <location>
        <begin position="1"/>
        <end position="17"/>
    </location>
</feature>
<keyword evidence="3" id="KW-1185">Reference proteome</keyword>